<dbReference type="RefSeq" id="WP_192277183.1">
    <property type="nucleotide sequence ID" value="NZ_JACZDF010000001.1"/>
</dbReference>
<comment type="caution">
    <text evidence="2">The sequence shown here is derived from an EMBL/GenBank/DDBJ whole genome shotgun (WGS) entry which is preliminary data.</text>
</comment>
<dbReference type="SMART" id="SM00858">
    <property type="entry name" value="SAF"/>
    <property type="match status" value="1"/>
</dbReference>
<dbReference type="InterPro" id="IPR031571">
    <property type="entry name" value="RcpC_dom"/>
</dbReference>
<keyword evidence="2" id="KW-0282">Flagellum</keyword>
<accession>A0ABR9DM32</accession>
<feature type="domain" description="SAF" evidence="1">
    <location>
        <begin position="58"/>
        <end position="120"/>
    </location>
</feature>
<keyword evidence="3" id="KW-1185">Reference proteome</keyword>
<evidence type="ECO:0000313" key="2">
    <source>
        <dbReference type="EMBL" id="MBD9698192.1"/>
    </source>
</evidence>
<dbReference type="Pfam" id="PF16976">
    <property type="entry name" value="RcpC"/>
    <property type="match status" value="1"/>
</dbReference>
<dbReference type="Proteomes" id="UP000642107">
    <property type="component" value="Unassembled WGS sequence"/>
</dbReference>
<evidence type="ECO:0000259" key="1">
    <source>
        <dbReference type="SMART" id="SM00858"/>
    </source>
</evidence>
<dbReference type="CDD" id="cd11614">
    <property type="entry name" value="SAF_CpaB_FlgA_like"/>
    <property type="match status" value="1"/>
</dbReference>
<reference evidence="2 3" key="1">
    <citation type="submission" date="2020-09" db="EMBL/GenBank/DDBJ databases">
        <title>Flavimobilis rhizosphaerae sp. nov., isolated from rhizosphere soil of Spartina alterniflora.</title>
        <authorList>
            <person name="Hanqin C."/>
        </authorList>
    </citation>
    <scope>NUCLEOTIDE SEQUENCE [LARGE SCALE GENOMIC DNA]</scope>
    <source>
        <strain evidence="2 3">GY 10621</strain>
    </source>
</reference>
<protein>
    <submittedName>
        <fullName evidence="2">Flagellar biosynthesis protein FlgA</fullName>
    </submittedName>
</protein>
<keyword evidence="2" id="KW-0966">Cell projection</keyword>
<keyword evidence="2" id="KW-0969">Cilium</keyword>
<gene>
    <name evidence="2" type="ORF">IGS67_01610</name>
</gene>
<dbReference type="EMBL" id="JACZDF010000001">
    <property type="protein sequence ID" value="MBD9698192.1"/>
    <property type="molecule type" value="Genomic_DNA"/>
</dbReference>
<sequence length="232" mass="22897">MTRSPRPGTHARAVARSRRARTLRVVTWRGRRVLVSVGLGVLAAAAVTAASPPPPPHREVVALARDVPAGEPLTAAALTRVDVPAAGSPPCALTVPGDAVGAVPAVDLRAGTFLCAELLVRGTADLPPGSAAVPVRLADPQVAALLAPGMRVDVVVPSAPDASGEPVVADGRVLTRAALVLPSPAPAAPSDGGLLGVAPAAEPVVLLAVRVNDAPTVAASAVSGSLSVVLVG</sequence>
<proteinExistence type="predicted"/>
<evidence type="ECO:0000313" key="3">
    <source>
        <dbReference type="Proteomes" id="UP000642107"/>
    </source>
</evidence>
<dbReference type="Pfam" id="PF08666">
    <property type="entry name" value="SAF"/>
    <property type="match status" value="1"/>
</dbReference>
<name>A0ABR9DM32_9MICO</name>
<organism evidence="2 3">
    <name type="scientific">Flavimobilis rhizosphaerae</name>
    <dbReference type="NCBI Taxonomy" id="2775421"/>
    <lineage>
        <taxon>Bacteria</taxon>
        <taxon>Bacillati</taxon>
        <taxon>Actinomycetota</taxon>
        <taxon>Actinomycetes</taxon>
        <taxon>Micrococcales</taxon>
        <taxon>Jonesiaceae</taxon>
        <taxon>Flavimobilis</taxon>
    </lineage>
</organism>
<dbReference type="InterPro" id="IPR013974">
    <property type="entry name" value="SAF"/>
</dbReference>